<protein>
    <submittedName>
        <fullName evidence="2">Uncharacterized protein</fullName>
    </submittedName>
</protein>
<sequence>MKLTEVSAWLDANQLLTFSLLIPFISFVVAIVSSQFAVRRALNSEKVQRYFEVTAQIAAFRQQWIDALRDDLSEFAGITAIAYTGAAPIDKVERMSILAMRIQMRMNAGDPDYDAMHETLMRTSEQFLFGGPQSDMKVKPLVSLSQQILKREWERLKQDLKSNASG</sequence>
<organism evidence="2 3">
    <name type="scientific">Pseudorhodobacter antarcticus</name>
    <dbReference type="NCBI Taxonomy" id="1077947"/>
    <lineage>
        <taxon>Bacteria</taxon>
        <taxon>Pseudomonadati</taxon>
        <taxon>Pseudomonadota</taxon>
        <taxon>Alphaproteobacteria</taxon>
        <taxon>Rhodobacterales</taxon>
        <taxon>Paracoccaceae</taxon>
        <taxon>Pseudorhodobacter</taxon>
    </lineage>
</organism>
<keyword evidence="1" id="KW-0812">Transmembrane</keyword>
<keyword evidence="3" id="KW-1185">Reference proteome</keyword>
<evidence type="ECO:0000313" key="2">
    <source>
        <dbReference type="EMBL" id="SEM70689.1"/>
    </source>
</evidence>
<dbReference type="OrthoDB" id="5919045at2"/>
<reference evidence="2 3" key="1">
    <citation type="submission" date="2016-10" db="EMBL/GenBank/DDBJ databases">
        <authorList>
            <person name="de Groot N.N."/>
        </authorList>
    </citation>
    <scope>NUCLEOTIDE SEQUENCE [LARGE SCALE GENOMIC DNA]</scope>
    <source>
        <strain evidence="2 3">CGMCC 1.10836</strain>
    </source>
</reference>
<evidence type="ECO:0000256" key="1">
    <source>
        <dbReference type="SAM" id="Phobius"/>
    </source>
</evidence>
<proteinExistence type="predicted"/>
<gene>
    <name evidence="2" type="ORF">SAMN05216227_1001159</name>
</gene>
<dbReference type="Proteomes" id="UP000183002">
    <property type="component" value="Unassembled WGS sequence"/>
</dbReference>
<dbReference type="STRING" id="1077947.SAMN05216227_1001159"/>
<keyword evidence="1" id="KW-0472">Membrane</keyword>
<evidence type="ECO:0000313" key="3">
    <source>
        <dbReference type="Proteomes" id="UP000183002"/>
    </source>
</evidence>
<dbReference type="RefSeq" id="WP_050521427.1">
    <property type="nucleotide sequence ID" value="NZ_FOCO01000001.1"/>
</dbReference>
<dbReference type="AlphaFoldDB" id="A0A1H8ALQ8"/>
<name>A0A1H8ALQ8_9RHOB</name>
<keyword evidence="1" id="KW-1133">Transmembrane helix</keyword>
<accession>A0A1H8ALQ8</accession>
<feature type="transmembrane region" description="Helical" evidence="1">
    <location>
        <begin position="20"/>
        <end position="38"/>
    </location>
</feature>
<dbReference type="EMBL" id="FOCO01000001">
    <property type="protein sequence ID" value="SEM70689.1"/>
    <property type="molecule type" value="Genomic_DNA"/>
</dbReference>